<sequence length="371" mass="40822">MLRRLTRQLTFLNSAESNRFNSFTGSPHLRHFPVKSLPVKYPVVSPTFSSICVKCKSSSSYSAVTGRRMPVEMSSSPMTASVVEDFVHVDEEVANLNSEGSEASVVEEQGIEEVISANVEGEGEGYERKVLPEELSRSVMMLTCDSSANGGICDVYVVGTAHVSSVVFLELCSGRVGILTPQNLKVATKLEVFPGAEFRVAYEEAMKYGGKVILGDRPVQVTLRRTWAKMPLWHKTKLVYSLLFQAVFLPKPEDLVKMLKDMDDVDMLTLVIQEMSKQFPTLMDTLVHERDQFMSSMLIKVAREHSSVVAVVGKGHLPGIKKNWKQPIEVKELLSIPSPKPLISVAKIVTTLGVAVAGVAIISGIYVSSKK</sequence>
<dbReference type="Proteomes" id="UP000011115">
    <property type="component" value="Unassembled WGS sequence"/>
</dbReference>
<dbReference type="STRING" id="4113.M1C978"/>
<dbReference type="EnsemblPlants" id="PGSC0003DMT400062540">
    <property type="protein sequence ID" value="PGSC0003DMT400062540"/>
    <property type="gene ID" value="PGSC0003DMG400024333"/>
</dbReference>
<keyword evidence="1" id="KW-1133">Transmembrane helix</keyword>
<keyword evidence="1" id="KW-0812">Transmembrane</keyword>
<dbReference type="InterPro" id="IPR002816">
    <property type="entry name" value="TraB/PrgY/GumN_fam"/>
</dbReference>
<evidence type="ECO:0000313" key="3">
    <source>
        <dbReference type="Proteomes" id="UP000011115"/>
    </source>
</evidence>
<dbReference type="PANTHER" id="PTHR21530">
    <property type="entry name" value="PHEROMONE SHUTDOWN PROTEIN"/>
    <property type="match status" value="1"/>
</dbReference>
<dbReference type="PANTHER" id="PTHR21530:SF7">
    <property type="entry name" value="TRAB DOMAIN-CONTAINING PROTEIN"/>
    <property type="match status" value="1"/>
</dbReference>
<evidence type="ECO:0000256" key="1">
    <source>
        <dbReference type="SAM" id="Phobius"/>
    </source>
</evidence>
<dbReference type="OMA" id="EAQFGDI"/>
<dbReference type="PaxDb" id="4113-PGSC0003DMT400062540"/>
<dbReference type="AlphaFoldDB" id="M1C978"/>
<dbReference type="GO" id="GO:0005741">
    <property type="term" value="C:mitochondrial outer membrane"/>
    <property type="evidence" value="ECO:0000318"/>
    <property type="project" value="GO_Central"/>
</dbReference>
<dbReference type="eggNOG" id="KOG2860">
    <property type="taxonomic scope" value="Eukaryota"/>
</dbReference>
<proteinExistence type="predicted"/>
<reference evidence="3" key="1">
    <citation type="journal article" date="2011" name="Nature">
        <title>Genome sequence and analysis of the tuber crop potato.</title>
        <authorList>
            <consortium name="The Potato Genome Sequencing Consortium"/>
        </authorList>
    </citation>
    <scope>NUCLEOTIDE SEQUENCE [LARGE SCALE GENOMIC DNA]</scope>
    <source>
        <strain evidence="3">cv. DM1-3 516 R44</strain>
    </source>
</reference>
<dbReference type="FunCoup" id="M1C978">
    <property type="interactions" value="1849"/>
</dbReference>
<dbReference type="InterPro" id="IPR046345">
    <property type="entry name" value="TraB_PrgY-like"/>
</dbReference>
<keyword evidence="3" id="KW-1185">Reference proteome</keyword>
<dbReference type="Gramene" id="PGSC0003DMT400062540">
    <property type="protein sequence ID" value="PGSC0003DMT400062540"/>
    <property type="gene ID" value="PGSC0003DMG400024333"/>
</dbReference>
<reference evidence="2" key="2">
    <citation type="submission" date="2015-06" db="UniProtKB">
        <authorList>
            <consortium name="EnsemblPlants"/>
        </authorList>
    </citation>
    <scope>IDENTIFICATION</scope>
    <source>
        <strain evidence="2">DM1-3 516 R44</strain>
    </source>
</reference>
<evidence type="ECO:0000313" key="2">
    <source>
        <dbReference type="EnsemblPlants" id="PGSC0003DMT400062540"/>
    </source>
</evidence>
<name>M1C978_SOLTU</name>
<dbReference type="Pfam" id="PF01963">
    <property type="entry name" value="TraB_PrgY_gumN"/>
    <property type="match status" value="1"/>
</dbReference>
<dbReference type="CDD" id="cd14726">
    <property type="entry name" value="TraB_PrgY-like"/>
    <property type="match status" value="1"/>
</dbReference>
<protein>
    <submittedName>
        <fullName evidence="2">TraB family protein</fullName>
    </submittedName>
</protein>
<dbReference type="InParanoid" id="M1C978"/>
<dbReference type="HOGENOM" id="CLU_034593_3_0_1"/>
<organism evidence="2 3">
    <name type="scientific">Solanum tuberosum</name>
    <name type="common">Potato</name>
    <dbReference type="NCBI Taxonomy" id="4113"/>
    <lineage>
        <taxon>Eukaryota</taxon>
        <taxon>Viridiplantae</taxon>
        <taxon>Streptophyta</taxon>
        <taxon>Embryophyta</taxon>
        <taxon>Tracheophyta</taxon>
        <taxon>Spermatophyta</taxon>
        <taxon>Magnoliopsida</taxon>
        <taxon>eudicotyledons</taxon>
        <taxon>Gunneridae</taxon>
        <taxon>Pentapetalae</taxon>
        <taxon>asterids</taxon>
        <taxon>lamiids</taxon>
        <taxon>Solanales</taxon>
        <taxon>Solanaceae</taxon>
        <taxon>Solanoideae</taxon>
        <taxon>Solaneae</taxon>
        <taxon>Solanum</taxon>
    </lineage>
</organism>
<feature type="transmembrane region" description="Helical" evidence="1">
    <location>
        <begin position="348"/>
        <end position="367"/>
    </location>
</feature>
<accession>M1C978</accession>
<keyword evidence="1" id="KW-0472">Membrane</keyword>